<dbReference type="Pfam" id="PF12089">
    <property type="entry name" value="DUF3566"/>
    <property type="match status" value="1"/>
</dbReference>
<feature type="compositionally biased region" description="Low complexity" evidence="1">
    <location>
        <begin position="14"/>
        <end position="33"/>
    </location>
</feature>
<accession>A0A261EQN8</accession>
<comment type="caution">
    <text evidence="4">The sequence shown here is derived from an EMBL/GenBank/DDBJ whole genome shotgun (WGS) entry which is preliminary data.</text>
</comment>
<feature type="region of interest" description="Disordered" evidence="1">
    <location>
        <begin position="1"/>
        <end position="156"/>
    </location>
</feature>
<gene>
    <name evidence="4" type="ORF">BOCO_0971</name>
</gene>
<feature type="compositionally biased region" description="Polar residues" evidence="1">
    <location>
        <begin position="137"/>
        <end position="151"/>
    </location>
</feature>
<evidence type="ECO:0000313" key="4">
    <source>
        <dbReference type="EMBL" id="OZG49162.1"/>
    </source>
</evidence>
<reference evidence="4 5" key="1">
    <citation type="journal article" date="2017" name="BMC Genomics">
        <title>Comparative genomic and phylogenomic analyses of the Bifidobacteriaceae family.</title>
        <authorList>
            <person name="Lugli G.A."/>
            <person name="Milani C."/>
            <person name="Turroni F."/>
            <person name="Duranti S."/>
            <person name="Mancabelli L."/>
            <person name="Mangifesta M."/>
            <person name="Ferrario C."/>
            <person name="Modesto M."/>
            <person name="Mattarelli P."/>
            <person name="Jiri K."/>
            <person name="van Sinderen D."/>
            <person name="Ventura M."/>
        </authorList>
    </citation>
    <scope>NUCLEOTIDE SEQUENCE [LARGE SCALE GENOMIC DNA]</scope>
    <source>
        <strain evidence="4 5">DSM 22924</strain>
    </source>
</reference>
<dbReference type="OrthoDB" id="3240216at2"/>
<feature type="compositionally biased region" description="Basic and acidic residues" evidence="1">
    <location>
        <begin position="79"/>
        <end position="98"/>
    </location>
</feature>
<protein>
    <recommendedName>
        <fullName evidence="3">DUF3566 domain-containing protein</fullName>
    </recommendedName>
</protein>
<organism evidence="4 5">
    <name type="scientific">Bombiscardovia coagulans</name>
    <dbReference type="NCBI Taxonomy" id="686666"/>
    <lineage>
        <taxon>Bacteria</taxon>
        <taxon>Bacillati</taxon>
        <taxon>Actinomycetota</taxon>
        <taxon>Actinomycetes</taxon>
        <taxon>Bifidobacteriales</taxon>
        <taxon>Bifidobacteriaceae</taxon>
        <taxon>Bombiscardovia</taxon>
    </lineage>
</organism>
<proteinExistence type="predicted"/>
<feature type="compositionally biased region" description="Basic and acidic residues" evidence="1">
    <location>
        <begin position="1"/>
        <end position="13"/>
    </location>
</feature>
<dbReference type="EMBL" id="MWWS01000005">
    <property type="protein sequence ID" value="OZG49162.1"/>
    <property type="molecule type" value="Genomic_DNA"/>
</dbReference>
<keyword evidence="2" id="KW-1133">Transmembrane helix</keyword>
<dbReference type="AlphaFoldDB" id="A0A261EQN8"/>
<evidence type="ECO:0000313" key="5">
    <source>
        <dbReference type="Proteomes" id="UP000216004"/>
    </source>
</evidence>
<evidence type="ECO:0000256" key="2">
    <source>
        <dbReference type="SAM" id="Phobius"/>
    </source>
</evidence>
<keyword evidence="2" id="KW-0472">Membrane</keyword>
<keyword evidence="2" id="KW-0812">Transmembrane</keyword>
<dbReference type="InterPro" id="IPR021949">
    <property type="entry name" value="DUF3566_TM"/>
</dbReference>
<name>A0A261EQN8_9BIFI</name>
<feature type="transmembrane region" description="Helical" evidence="2">
    <location>
        <begin position="264"/>
        <end position="290"/>
    </location>
</feature>
<dbReference type="Proteomes" id="UP000216004">
    <property type="component" value="Unassembled WGS sequence"/>
</dbReference>
<keyword evidence="5" id="KW-1185">Reference proteome</keyword>
<feature type="domain" description="DUF3566" evidence="3">
    <location>
        <begin position="190"/>
        <end position="306"/>
    </location>
</feature>
<feature type="transmembrane region" description="Helical" evidence="2">
    <location>
        <begin position="209"/>
        <end position="230"/>
    </location>
</feature>
<feature type="compositionally biased region" description="Basic and acidic residues" evidence="1">
    <location>
        <begin position="58"/>
        <end position="67"/>
    </location>
</feature>
<sequence length="307" mass="32992">MSEKDSEKAKSDKAGPGTAATTRTTSSSSQPAQVKHPPQQVPSKETEKVAKKPVPAKPSEKKQESSKEVTSSPQNVGKKSPEKETKELKAPVGQERKSSQVKAQTEKTPVQQRKTSSEPRRAVSSSSETIPRVRVTGRSQEAANPISTSKTPRPVTKIRTREPASNLDEQMGLKLETKNTKNKVQVPRARRMQLSLTYVEPWSVAKVSFLLAIAGAVIQVVAASLLWFLLNAIGLFDNITQMVSKTGLDAGGIDLSSVLSLGTVISSVTIFSIFEIIFVVVMATIGAFLYNVVGSLVGGIHVTLGDD</sequence>
<evidence type="ECO:0000259" key="3">
    <source>
        <dbReference type="Pfam" id="PF12089"/>
    </source>
</evidence>
<feature type="compositionally biased region" description="Polar residues" evidence="1">
    <location>
        <begin position="100"/>
        <end position="114"/>
    </location>
</feature>
<evidence type="ECO:0000256" key="1">
    <source>
        <dbReference type="SAM" id="MobiDB-lite"/>
    </source>
</evidence>